<dbReference type="GeneID" id="68355296"/>
<dbReference type="PANTHER" id="PTHR12905">
    <property type="entry name" value="METALLOPHOSPHOESTERASE"/>
    <property type="match status" value="1"/>
</dbReference>
<dbReference type="EMBL" id="JAIZPD010000005">
    <property type="protein sequence ID" value="KAH0963657.1"/>
    <property type="molecule type" value="Genomic_DNA"/>
</dbReference>
<dbReference type="InterPro" id="IPR004843">
    <property type="entry name" value="Calcineurin-like_PHP"/>
</dbReference>
<organism evidence="2 3">
    <name type="scientific">Hirsutella rhossiliensis</name>
    <dbReference type="NCBI Taxonomy" id="111463"/>
    <lineage>
        <taxon>Eukaryota</taxon>
        <taxon>Fungi</taxon>
        <taxon>Dikarya</taxon>
        <taxon>Ascomycota</taxon>
        <taxon>Pezizomycotina</taxon>
        <taxon>Sordariomycetes</taxon>
        <taxon>Hypocreomycetidae</taxon>
        <taxon>Hypocreales</taxon>
        <taxon>Ophiocordycipitaceae</taxon>
        <taxon>Hirsutella</taxon>
    </lineage>
</organism>
<dbReference type="Pfam" id="PF00149">
    <property type="entry name" value="Metallophos"/>
    <property type="match status" value="1"/>
</dbReference>
<dbReference type="GO" id="GO:0016787">
    <property type="term" value="F:hydrolase activity"/>
    <property type="evidence" value="ECO:0007669"/>
    <property type="project" value="InterPro"/>
</dbReference>
<gene>
    <name evidence="2" type="ORF">HRG_06167</name>
</gene>
<name>A0A9P8N2S4_9HYPO</name>
<dbReference type="OrthoDB" id="630188at2759"/>
<dbReference type="Proteomes" id="UP000824596">
    <property type="component" value="Unassembled WGS sequence"/>
</dbReference>
<proteinExistence type="predicted"/>
<dbReference type="InterPro" id="IPR029052">
    <property type="entry name" value="Metallo-depent_PP-like"/>
</dbReference>
<feature type="domain" description="Calcineurin-like phosphoesterase" evidence="1">
    <location>
        <begin position="9"/>
        <end position="207"/>
    </location>
</feature>
<accession>A0A9P8N2S4</accession>
<dbReference type="InterPro" id="IPR051693">
    <property type="entry name" value="UPF0046_metallophosphoest"/>
</dbReference>
<dbReference type="Gene3D" id="3.60.21.10">
    <property type="match status" value="1"/>
</dbReference>
<keyword evidence="3" id="KW-1185">Reference proteome</keyword>
<sequence length="325" mass="35001">MAATAPTRIVCIADTHNCTVKLPKGHVLIHAGDLTNQGSYSELSKAIKWLEAADFEAKIVVAGNHDITLDSAFYAEHGLRFHNKDLQSPAACLSLLTSSPSITYLDHDSATIRLKSPAGPRTEFTIFGSPYSPCSGLWAFSYGDAAGLPQLWDSIPQETDIVVTHTPPRTHCDRTATDGGRAAGCEALRRALWRVRPRLAICGHVHDGRGAERVTWDTDADAGCDFAFPEKSTYGWTDGGAGNNKLSLVDLTGRHSPALANDGFVSCRHVEAQTGMSGRRETCVVNAAIMKSRYPHVGGKQLNKPIVVNVNLPVCQTEESSHAEA</sequence>
<evidence type="ECO:0000313" key="2">
    <source>
        <dbReference type="EMBL" id="KAH0963657.1"/>
    </source>
</evidence>
<protein>
    <submittedName>
        <fullName evidence="2">Calcineurin-like phosphoesterase domain-containing protein</fullName>
    </submittedName>
</protein>
<dbReference type="CDD" id="cd07379">
    <property type="entry name" value="MPP_239FB"/>
    <property type="match status" value="1"/>
</dbReference>
<evidence type="ECO:0000313" key="3">
    <source>
        <dbReference type="Proteomes" id="UP000824596"/>
    </source>
</evidence>
<dbReference type="PANTHER" id="PTHR12905:SF16">
    <property type="entry name" value="SER_THR PROTEIN PHOSPHATASE FAMILY PROTEIN (AFU_ORTHOLOGUE AFUA_1G06000)"/>
    <property type="match status" value="1"/>
</dbReference>
<dbReference type="AlphaFoldDB" id="A0A9P8N2S4"/>
<dbReference type="RefSeq" id="XP_044721170.1">
    <property type="nucleotide sequence ID" value="XM_044864638.1"/>
</dbReference>
<evidence type="ECO:0000259" key="1">
    <source>
        <dbReference type="Pfam" id="PF00149"/>
    </source>
</evidence>
<dbReference type="SUPFAM" id="SSF56300">
    <property type="entry name" value="Metallo-dependent phosphatases"/>
    <property type="match status" value="1"/>
</dbReference>
<comment type="caution">
    <text evidence="2">The sequence shown here is derived from an EMBL/GenBank/DDBJ whole genome shotgun (WGS) entry which is preliminary data.</text>
</comment>
<reference evidence="2" key="1">
    <citation type="submission" date="2021-09" db="EMBL/GenBank/DDBJ databases">
        <title>A high-quality genome of the endoparasitic fungus Hirsutella rhossiliensis with a comparison of Hirsutella genomes reveals transposable elements contributing to genome size variation.</title>
        <authorList>
            <person name="Lin R."/>
            <person name="Jiao Y."/>
            <person name="Sun X."/>
            <person name="Ling J."/>
            <person name="Xie B."/>
            <person name="Cheng X."/>
        </authorList>
    </citation>
    <scope>NUCLEOTIDE SEQUENCE</scope>
    <source>
        <strain evidence="2">HR02</strain>
    </source>
</reference>